<accession>A0A9D2QJR6</accession>
<feature type="domain" description="Glycosyl hydrolase family 13 catalytic" evidence="3">
    <location>
        <begin position="139"/>
        <end position="497"/>
    </location>
</feature>
<dbReference type="PANTHER" id="PTHR43002">
    <property type="entry name" value="GLYCOGEN DEBRANCHING ENZYME"/>
    <property type="match status" value="1"/>
</dbReference>
<dbReference type="EMBL" id="DWVS01000322">
    <property type="protein sequence ID" value="HJC88824.1"/>
    <property type="molecule type" value="Genomic_DNA"/>
</dbReference>
<dbReference type="Gene3D" id="2.60.40.10">
    <property type="entry name" value="Immunoglobulins"/>
    <property type="match status" value="1"/>
</dbReference>
<feature type="compositionally biased region" description="Basic and acidic residues" evidence="2">
    <location>
        <begin position="596"/>
        <end position="619"/>
    </location>
</feature>
<dbReference type="GO" id="GO:0005975">
    <property type="term" value="P:carbohydrate metabolic process"/>
    <property type="evidence" value="ECO:0007669"/>
    <property type="project" value="InterPro"/>
</dbReference>
<name>A0A9D2QJR6_9FIRM</name>
<proteinExistence type="inferred from homology"/>
<dbReference type="SMART" id="SM00642">
    <property type="entry name" value="Aamy"/>
    <property type="match status" value="1"/>
</dbReference>
<evidence type="ECO:0000256" key="1">
    <source>
        <dbReference type="ARBA" id="ARBA00008061"/>
    </source>
</evidence>
<sequence length="700" mass="79174">MTVRQQIKTYPGVPYPMGVSVTADGRLNFAAALHTKEECGVLLYLNDRGTPVRLPFHMGKKVGNIYCLQVEGLTGSNFKYNYYAGDEIITDPYAAIIYGNEKWGRRVDPSLKGGICSESFDWGEDRPPMTSLSDSILYLLHVRGFTRHVSSGVKNRGTYDGIREKIPYLKELGITAVELMPSCEFVELEREKRPEPTMEEAKRRYMENPEAEETPRINYWGYKEGYYFAPKYSYAASDHPAEEFKSLVKALHEAGIELIMQFYFPPSVKQAYILEVIRYWVLEYHVDGFHLLGVRVPMALLATEPMLGNTKLFYEDMPCGDIYENNETPVYKNLASYNDSFLYPMRGFLKGDENMLPSVLSCLKRNPSQAGVINYMTNYSGFSLADLVSYDGKHNEANGEDNRDGSDSNFSWNCGFEGKTRRKAVLRLRKRQMKNAMLLLLTAQGTPMIVSGDEFGFSHGGNNNPYCQDNAVNWLDWRLTEENRDFLTFVKWAVALRREHPILHCPEELTMLDYLSCGCPDLSYHGEEAWKLNTDRQNRIAGVMYCGRYAKKNRKENDESFYIAYNMHWEEHDFALPALPEGCSWVRICDTFEEAPEKSGDGKRAEKKAEKMTAAKPEETAGEGRSTRVPGRSIRILISSAPAAQKKADGEGNFPGSLSGKSSGSLPGRKKGKRKASHSEAGPEESRPEEIQKAGPKSCE</sequence>
<evidence type="ECO:0000259" key="3">
    <source>
        <dbReference type="SMART" id="SM00642"/>
    </source>
</evidence>
<evidence type="ECO:0000313" key="4">
    <source>
        <dbReference type="EMBL" id="HJC88824.1"/>
    </source>
</evidence>
<evidence type="ECO:0000313" key="5">
    <source>
        <dbReference type="Proteomes" id="UP000823922"/>
    </source>
</evidence>
<dbReference type="Proteomes" id="UP000823922">
    <property type="component" value="Unassembled WGS sequence"/>
</dbReference>
<comment type="caution">
    <text evidence="4">The sequence shown here is derived from an EMBL/GenBank/DDBJ whole genome shotgun (WGS) entry which is preliminary data.</text>
</comment>
<dbReference type="Gene3D" id="3.20.20.80">
    <property type="entry name" value="Glycosidases"/>
    <property type="match status" value="2"/>
</dbReference>
<comment type="similarity">
    <text evidence="1">Belongs to the glycosyl hydrolase 13 family.</text>
</comment>
<dbReference type="InterPro" id="IPR014756">
    <property type="entry name" value="Ig_E-set"/>
</dbReference>
<evidence type="ECO:0000256" key="2">
    <source>
        <dbReference type="SAM" id="MobiDB-lite"/>
    </source>
</evidence>
<feature type="region of interest" description="Disordered" evidence="2">
    <location>
        <begin position="596"/>
        <end position="700"/>
    </location>
</feature>
<dbReference type="SUPFAM" id="SSF51011">
    <property type="entry name" value="Glycosyl hydrolase domain"/>
    <property type="match status" value="1"/>
</dbReference>
<dbReference type="SUPFAM" id="SSF81296">
    <property type="entry name" value="E set domains"/>
    <property type="match status" value="1"/>
</dbReference>
<dbReference type="SUPFAM" id="SSF51445">
    <property type="entry name" value="(Trans)glycosidases"/>
    <property type="match status" value="1"/>
</dbReference>
<dbReference type="InterPro" id="IPR013780">
    <property type="entry name" value="Glyco_hydro_b"/>
</dbReference>
<organism evidence="4 5">
    <name type="scientific">Candidatus Eisenbergiella intestinigallinarum</name>
    <dbReference type="NCBI Taxonomy" id="2838549"/>
    <lineage>
        <taxon>Bacteria</taxon>
        <taxon>Bacillati</taxon>
        <taxon>Bacillota</taxon>
        <taxon>Clostridia</taxon>
        <taxon>Lachnospirales</taxon>
        <taxon>Lachnospiraceae</taxon>
        <taxon>Eisenbergiella</taxon>
    </lineage>
</organism>
<dbReference type="InterPro" id="IPR006047">
    <property type="entry name" value="GH13_cat_dom"/>
</dbReference>
<dbReference type="Gene3D" id="2.60.40.1180">
    <property type="entry name" value="Golgi alpha-mannosidase II"/>
    <property type="match status" value="1"/>
</dbReference>
<gene>
    <name evidence="4" type="ORF">H9926_12500</name>
</gene>
<reference evidence="4" key="1">
    <citation type="journal article" date="2021" name="PeerJ">
        <title>Extensive microbial diversity within the chicken gut microbiome revealed by metagenomics and culture.</title>
        <authorList>
            <person name="Gilroy R."/>
            <person name="Ravi A."/>
            <person name="Getino M."/>
            <person name="Pursley I."/>
            <person name="Horton D.L."/>
            <person name="Alikhan N.F."/>
            <person name="Baker D."/>
            <person name="Gharbi K."/>
            <person name="Hall N."/>
            <person name="Watson M."/>
            <person name="Adriaenssens E.M."/>
            <person name="Foster-Nyarko E."/>
            <person name="Jarju S."/>
            <person name="Secka A."/>
            <person name="Antonio M."/>
            <person name="Oren A."/>
            <person name="Chaudhuri R.R."/>
            <person name="La Ragione R."/>
            <person name="Hildebrand F."/>
            <person name="Pallen M.J."/>
        </authorList>
    </citation>
    <scope>NUCLEOTIDE SEQUENCE</scope>
    <source>
        <strain evidence="4">ChiBcec1-1630</strain>
    </source>
</reference>
<dbReference type="InterPro" id="IPR013783">
    <property type="entry name" value="Ig-like_fold"/>
</dbReference>
<protein>
    <recommendedName>
        <fullName evidence="3">Glycosyl hydrolase family 13 catalytic domain-containing protein</fullName>
    </recommendedName>
</protein>
<feature type="compositionally biased region" description="Low complexity" evidence="2">
    <location>
        <begin position="655"/>
        <end position="667"/>
    </location>
</feature>
<reference evidence="4" key="2">
    <citation type="submission" date="2021-04" db="EMBL/GenBank/DDBJ databases">
        <authorList>
            <person name="Gilroy R."/>
        </authorList>
    </citation>
    <scope>NUCLEOTIDE SEQUENCE</scope>
    <source>
        <strain evidence="4">ChiBcec1-1630</strain>
    </source>
</reference>
<dbReference type="AlphaFoldDB" id="A0A9D2QJR6"/>
<dbReference type="InterPro" id="IPR017853">
    <property type="entry name" value="GH"/>
</dbReference>